<dbReference type="PIRSF" id="PIRSF006232">
    <property type="entry name" value="Pirin"/>
    <property type="match status" value="1"/>
</dbReference>
<comment type="cofactor">
    <cofactor evidence="2">
        <name>Fe cation</name>
        <dbReference type="ChEBI" id="CHEBI:24875"/>
    </cofactor>
    <text evidence="2">Binds 1 Fe cation per subunit.</text>
</comment>
<dbReference type="InterPro" id="IPR012093">
    <property type="entry name" value="Pirin"/>
</dbReference>
<comment type="similarity">
    <text evidence="1 3">Belongs to the pirin family.</text>
</comment>
<feature type="binding site" evidence="2">
    <location>
        <position position="103"/>
    </location>
    <ligand>
        <name>Fe cation</name>
        <dbReference type="ChEBI" id="CHEBI:24875"/>
    </ligand>
</feature>
<feature type="binding site" evidence="2">
    <location>
        <position position="57"/>
    </location>
    <ligand>
        <name>Fe cation</name>
        <dbReference type="ChEBI" id="CHEBI:24875"/>
    </ligand>
</feature>
<keyword evidence="6" id="KW-0560">Oxidoreductase</keyword>
<evidence type="ECO:0000256" key="3">
    <source>
        <dbReference type="RuleBase" id="RU003457"/>
    </source>
</evidence>
<keyword evidence="2" id="KW-0408">Iron</keyword>
<organism evidence="6 7">
    <name type="scientific">Bdellovibrio bacteriovorus</name>
    <dbReference type="NCBI Taxonomy" id="959"/>
    <lineage>
        <taxon>Bacteria</taxon>
        <taxon>Pseudomonadati</taxon>
        <taxon>Bdellovibrionota</taxon>
        <taxon>Bdellovibrionia</taxon>
        <taxon>Bdellovibrionales</taxon>
        <taxon>Pseudobdellovibrionaceae</taxon>
        <taxon>Bdellovibrio</taxon>
    </lineage>
</organism>
<evidence type="ECO:0000256" key="2">
    <source>
        <dbReference type="PIRSR" id="PIRSR006232-1"/>
    </source>
</evidence>
<dbReference type="InterPro" id="IPR011051">
    <property type="entry name" value="RmlC_Cupin_sf"/>
</dbReference>
<dbReference type="Pfam" id="PF02678">
    <property type="entry name" value="Pirin"/>
    <property type="match status" value="1"/>
</dbReference>
<gene>
    <name evidence="6" type="ORF">B9G79_01930</name>
</gene>
<keyword evidence="2" id="KW-0479">Metal-binding</keyword>
<dbReference type="CDD" id="cd02910">
    <property type="entry name" value="cupin_Yhhw_N"/>
    <property type="match status" value="1"/>
</dbReference>
<feature type="domain" description="Pirin N-terminal" evidence="4">
    <location>
        <begin position="10"/>
        <end position="119"/>
    </location>
</feature>
<dbReference type="Gene3D" id="2.60.120.10">
    <property type="entry name" value="Jelly Rolls"/>
    <property type="match status" value="2"/>
</dbReference>
<keyword evidence="6" id="KW-0223">Dioxygenase</keyword>
<dbReference type="SUPFAM" id="SSF51182">
    <property type="entry name" value="RmlC-like cupins"/>
    <property type="match status" value="1"/>
</dbReference>
<evidence type="ECO:0000259" key="4">
    <source>
        <dbReference type="Pfam" id="PF02678"/>
    </source>
</evidence>
<feature type="domain" description="Quercetin 2,3-dioxygenase C-terminal cupin" evidence="5">
    <location>
        <begin position="146"/>
        <end position="231"/>
    </location>
</feature>
<dbReference type="Pfam" id="PF17954">
    <property type="entry name" value="Pirin_C_2"/>
    <property type="match status" value="1"/>
</dbReference>
<evidence type="ECO:0000313" key="7">
    <source>
        <dbReference type="Proteomes" id="UP000197003"/>
    </source>
</evidence>
<protein>
    <submittedName>
        <fullName evidence="6">Quercetin 2,3-dioxygenase</fullName>
    </submittedName>
</protein>
<reference evidence="6 7" key="1">
    <citation type="submission" date="2017-04" db="EMBL/GenBank/DDBJ databases">
        <title>Whole genome sequence of Bdellovibrio bacteriovorus strain SSB218315.</title>
        <authorList>
            <person name="Oyedara O."/>
            <person name="Rodriguez-Perez M.A."/>
        </authorList>
    </citation>
    <scope>NUCLEOTIDE SEQUENCE [LARGE SCALE GENOMIC DNA]</scope>
    <source>
        <strain evidence="6 7">SSB218315</strain>
    </source>
</reference>
<dbReference type="AlphaFoldDB" id="A0A1Z3N4K9"/>
<feature type="binding site" evidence="2">
    <location>
        <position position="59"/>
    </location>
    <ligand>
        <name>Fe cation</name>
        <dbReference type="ChEBI" id="CHEBI:24875"/>
    </ligand>
</feature>
<dbReference type="PANTHER" id="PTHR43212">
    <property type="entry name" value="QUERCETIN 2,3-DIOXYGENASE"/>
    <property type="match status" value="1"/>
</dbReference>
<evidence type="ECO:0000256" key="1">
    <source>
        <dbReference type="ARBA" id="ARBA00008416"/>
    </source>
</evidence>
<dbReference type="RefSeq" id="WP_088564055.1">
    <property type="nucleotide sequence ID" value="NZ_CP020946.1"/>
</dbReference>
<dbReference type="InterPro" id="IPR014710">
    <property type="entry name" value="RmlC-like_jellyroll"/>
</dbReference>
<dbReference type="GO" id="GO:0046872">
    <property type="term" value="F:metal ion binding"/>
    <property type="evidence" value="ECO:0007669"/>
    <property type="project" value="UniProtKB-KW"/>
</dbReference>
<dbReference type="InterPro" id="IPR003829">
    <property type="entry name" value="Pirin_N_dom"/>
</dbReference>
<dbReference type="InterPro" id="IPR041602">
    <property type="entry name" value="Quercetinase_C"/>
</dbReference>
<name>A0A1Z3N4K9_BDEBC</name>
<evidence type="ECO:0000313" key="6">
    <source>
        <dbReference type="EMBL" id="ASD62409.1"/>
    </source>
</evidence>
<accession>A0A1Z3N4K9</accession>
<dbReference type="Proteomes" id="UP000197003">
    <property type="component" value="Chromosome"/>
</dbReference>
<sequence length="232" mass="25823">MIQVRKSNERGLAQHGWLNSKHTFSFAEYYDENFMGYGPLRVINEDRIEGGTGFDTHPHRDMEIISYVIDGELAHKDSMGNVAVIKPGEVQRMSAGTGIRHSEYNNIPGKETHFLQIWIKPDKVGVEPGYAQKNFADSFGCSDLILVASHKGRGGSITMNQDVDMYVAKAQDAGEKNHKTYPHRHLWVQVIKGDVQVDSKSLTAGDGAAITDVETLKLSWGKGAEFILFDMP</sequence>
<dbReference type="EMBL" id="CP020946">
    <property type="protein sequence ID" value="ASD62409.1"/>
    <property type="molecule type" value="Genomic_DNA"/>
</dbReference>
<dbReference type="PANTHER" id="PTHR43212:SF3">
    <property type="entry name" value="QUERCETIN 2,3-DIOXYGENASE"/>
    <property type="match status" value="1"/>
</dbReference>
<proteinExistence type="inferred from homology"/>
<dbReference type="GO" id="GO:0051213">
    <property type="term" value="F:dioxygenase activity"/>
    <property type="evidence" value="ECO:0007669"/>
    <property type="project" value="UniProtKB-KW"/>
</dbReference>
<evidence type="ECO:0000259" key="5">
    <source>
        <dbReference type="Pfam" id="PF17954"/>
    </source>
</evidence>
<dbReference type="OrthoDB" id="5292192at2"/>
<feature type="binding site" evidence="2">
    <location>
        <position position="101"/>
    </location>
    <ligand>
        <name>Fe cation</name>
        <dbReference type="ChEBI" id="CHEBI:24875"/>
    </ligand>
</feature>